<dbReference type="Proteomes" id="UP000257109">
    <property type="component" value="Unassembled WGS sequence"/>
</dbReference>
<dbReference type="AlphaFoldDB" id="A0A371FZD1"/>
<accession>A0A371FZD1</accession>
<evidence type="ECO:0000313" key="1">
    <source>
        <dbReference type="EMBL" id="RDX83676.1"/>
    </source>
</evidence>
<protein>
    <submittedName>
        <fullName evidence="1">Uncharacterized protein</fullName>
    </submittedName>
</protein>
<name>A0A371FZD1_MUCPR</name>
<comment type="caution">
    <text evidence="1">The sequence shown here is derived from an EMBL/GenBank/DDBJ whole genome shotgun (WGS) entry which is preliminary data.</text>
</comment>
<feature type="non-terminal residue" evidence="1">
    <location>
        <position position="1"/>
    </location>
</feature>
<evidence type="ECO:0000313" key="2">
    <source>
        <dbReference type="Proteomes" id="UP000257109"/>
    </source>
</evidence>
<organism evidence="1 2">
    <name type="scientific">Mucuna pruriens</name>
    <name type="common">Velvet bean</name>
    <name type="synonym">Dolichos pruriens</name>
    <dbReference type="NCBI Taxonomy" id="157652"/>
    <lineage>
        <taxon>Eukaryota</taxon>
        <taxon>Viridiplantae</taxon>
        <taxon>Streptophyta</taxon>
        <taxon>Embryophyta</taxon>
        <taxon>Tracheophyta</taxon>
        <taxon>Spermatophyta</taxon>
        <taxon>Magnoliopsida</taxon>
        <taxon>eudicotyledons</taxon>
        <taxon>Gunneridae</taxon>
        <taxon>Pentapetalae</taxon>
        <taxon>rosids</taxon>
        <taxon>fabids</taxon>
        <taxon>Fabales</taxon>
        <taxon>Fabaceae</taxon>
        <taxon>Papilionoideae</taxon>
        <taxon>50 kb inversion clade</taxon>
        <taxon>NPAAA clade</taxon>
        <taxon>indigoferoid/millettioid clade</taxon>
        <taxon>Phaseoleae</taxon>
        <taxon>Mucuna</taxon>
    </lineage>
</organism>
<proteinExistence type="predicted"/>
<gene>
    <name evidence="1" type="ORF">CR513_35391</name>
</gene>
<keyword evidence="2" id="KW-1185">Reference proteome</keyword>
<dbReference type="EMBL" id="QJKJ01007287">
    <property type="protein sequence ID" value="RDX83676.1"/>
    <property type="molecule type" value="Genomic_DNA"/>
</dbReference>
<sequence length="181" mass="19803">MATCGAHDCTTKPLSRVLSTNPSGKYDVASFTASAPALKNAAEGLTSFGTRTTHTNLWPLSSNPHASSVCCSKLRTPPLPNVTKRTEPEGWLSSQERHSVLFSVTVFGLDGVATRDLNRVRKVHEFACHVTVQLWEKEGESQQVCRGGEKREDGNVVGIKKVENLGTEHFFVGMKEEDSFL</sequence>
<reference evidence="1" key="1">
    <citation type="submission" date="2018-05" db="EMBL/GenBank/DDBJ databases">
        <title>Draft genome of Mucuna pruriens seed.</title>
        <authorList>
            <person name="Nnadi N.E."/>
            <person name="Vos R."/>
            <person name="Hasami M.H."/>
            <person name="Devisetty U.K."/>
            <person name="Aguiy J.C."/>
        </authorList>
    </citation>
    <scope>NUCLEOTIDE SEQUENCE [LARGE SCALE GENOMIC DNA]</scope>
    <source>
        <strain evidence="1">JCA_2017</strain>
    </source>
</reference>